<dbReference type="EMBL" id="JAGMUX010000004">
    <property type="protein sequence ID" value="KAH7260996.1"/>
    <property type="molecule type" value="Genomic_DNA"/>
</dbReference>
<dbReference type="AlphaFoldDB" id="A0A9P9KL07"/>
<evidence type="ECO:0000256" key="2">
    <source>
        <dbReference type="SAM" id="SignalP"/>
    </source>
</evidence>
<reference evidence="3" key="1">
    <citation type="journal article" date="2021" name="Nat. Commun.">
        <title>Genetic determinants of endophytism in the Arabidopsis root mycobiome.</title>
        <authorList>
            <person name="Mesny F."/>
            <person name="Miyauchi S."/>
            <person name="Thiergart T."/>
            <person name="Pickel B."/>
            <person name="Atanasova L."/>
            <person name="Karlsson M."/>
            <person name="Huettel B."/>
            <person name="Barry K.W."/>
            <person name="Haridas S."/>
            <person name="Chen C."/>
            <person name="Bauer D."/>
            <person name="Andreopoulos W."/>
            <person name="Pangilinan J."/>
            <person name="LaButti K."/>
            <person name="Riley R."/>
            <person name="Lipzen A."/>
            <person name="Clum A."/>
            <person name="Drula E."/>
            <person name="Henrissat B."/>
            <person name="Kohler A."/>
            <person name="Grigoriev I.V."/>
            <person name="Martin F.M."/>
            <person name="Hacquard S."/>
        </authorList>
    </citation>
    <scope>NUCLEOTIDE SEQUENCE</scope>
    <source>
        <strain evidence="3">MPI-CAGE-AT-0023</strain>
    </source>
</reference>
<keyword evidence="4" id="KW-1185">Reference proteome</keyword>
<feature type="compositionally biased region" description="Polar residues" evidence="1">
    <location>
        <begin position="34"/>
        <end position="44"/>
    </location>
</feature>
<proteinExistence type="predicted"/>
<feature type="signal peptide" evidence="2">
    <location>
        <begin position="1"/>
        <end position="18"/>
    </location>
</feature>
<name>A0A9P9KL07_FUSRE</name>
<evidence type="ECO:0008006" key="5">
    <source>
        <dbReference type="Google" id="ProtNLM"/>
    </source>
</evidence>
<dbReference type="Proteomes" id="UP000720189">
    <property type="component" value="Unassembled WGS sequence"/>
</dbReference>
<evidence type="ECO:0000313" key="4">
    <source>
        <dbReference type="Proteomes" id="UP000720189"/>
    </source>
</evidence>
<evidence type="ECO:0000256" key="1">
    <source>
        <dbReference type="SAM" id="MobiDB-lite"/>
    </source>
</evidence>
<organism evidence="3 4">
    <name type="scientific">Fusarium redolens</name>
    <dbReference type="NCBI Taxonomy" id="48865"/>
    <lineage>
        <taxon>Eukaryota</taxon>
        <taxon>Fungi</taxon>
        <taxon>Dikarya</taxon>
        <taxon>Ascomycota</taxon>
        <taxon>Pezizomycotina</taxon>
        <taxon>Sordariomycetes</taxon>
        <taxon>Hypocreomycetidae</taxon>
        <taxon>Hypocreales</taxon>
        <taxon>Nectriaceae</taxon>
        <taxon>Fusarium</taxon>
        <taxon>Fusarium redolens species complex</taxon>
    </lineage>
</organism>
<keyword evidence="2" id="KW-0732">Signal</keyword>
<feature type="chain" id="PRO_5040352529" description="Secreted protein" evidence="2">
    <location>
        <begin position="19"/>
        <end position="90"/>
    </location>
</feature>
<gene>
    <name evidence="3" type="ORF">BKA55DRAFT_560088</name>
</gene>
<dbReference type="RefSeq" id="XP_046052873.1">
    <property type="nucleotide sequence ID" value="XM_046192063.1"/>
</dbReference>
<sequence>MCLMSLSILTQLLRFTISVKSRKTELRATRRGEQTTITNATANPQAKRCSKSPWNTKQLQRNGWEQTRLSFLSCLSSCMKHRKRYPEELR</sequence>
<feature type="region of interest" description="Disordered" evidence="1">
    <location>
        <begin position="28"/>
        <end position="52"/>
    </location>
</feature>
<evidence type="ECO:0000313" key="3">
    <source>
        <dbReference type="EMBL" id="KAH7260996.1"/>
    </source>
</evidence>
<dbReference type="GeneID" id="70222017"/>
<protein>
    <recommendedName>
        <fullName evidence="5">Secreted protein</fullName>
    </recommendedName>
</protein>
<accession>A0A9P9KL07</accession>
<comment type="caution">
    <text evidence="3">The sequence shown here is derived from an EMBL/GenBank/DDBJ whole genome shotgun (WGS) entry which is preliminary data.</text>
</comment>